<evidence type="ECO:0000256" key="3">
    <source>
        <dbReference type="ARBA" id="ARBA00022553"/>
    </source>
</evidence>
<dbReference type="InterPro" id="IPR004358">
    <property type="entry name" value="Sig_transdc_His_kin-like_C"/>
</dbReference>
<dbReference type="EC" id="2.7.13.3" evidence="2"/>
<organism evidence="10 13">
    <name type="scientific">Myxococcus fulvus</name>
    <dbReference type="NCBI Taxonomy" id="33"/>
    <lineage>
        <taxon>Bacteria</taxon>
        <taxon>Pseudomonadati</taxon>
        <taxon>Myxococcota</taxon>
        <taxon>Myxococcia</taxon>
        <taxon>Myxococcales</taxon>
        <taxon>Cystobacterineae</taxon>
        <taxon>Myxococcaceae</taxon>
        <taxon>Myxococcus</taxon>
    </lineage>
</organism>
<dbReference type="SMART" id="SM00388">
    <property type="entry name" value="HisKA"/>
    <property type="match status" value="1"/>
</dbReference>
<evidence type="ECO:0000313" key="13">
    <source>
        <dbReference type="Proteomes" id="UP000321514"/>
    </source>
</evidence>
<dbReference type="OrthoDB" id="9787707at2"/>
<keyword evidence="3" id="KW-0597">Phosphoprotein</keyword>
<dbReference type="InterPro" id="IPR050351">
    <property type="entry name" value="BphY/WalK/GraS-like"/>
</dbReference>
<name>A0A511TAK0_MYXFU</name>
<dbReference type="SUPFAM" id="SSF55781">
    <property type="entry name" value="GAF domain-like"/>
    <property type="match status" value="1"/>
</dbReference>
<dbReference type="GO" id="GO:0007234">
    <property type="term" value="P:osmosensory signaling via phosphorelay pathway"/>
    <property type="evidence" value="ECO:0007669"/>
    <property type="project" value="TreeGrafter"/>
</dbReference>
<dbReference type="PANTHER" id="PTHR42878">
    <property type="entry name" value="TWO-COMPONENT HISTIDINE KINASE"/>
    <property type="match status" value="1"/>
</dbReference>
<sequence>MSSISDVIHRHYDEIVRMWTEDATRAASARGLEAPELKNIMPTYLASLADGAGGPDAARAERRRYVESHVAARLRQGFHVAEVVEEFALLGRCISRMWADAPPAARPDVADVERLFSELHGASADVISLFSEHMRDDEQTEKRYLRLIQKVASEALAVDAASLGERLREVLQLVMEALGAQSAALFLREATPSRLSTVVSTGIGVEGLSRYATELGVLDEHPGSGLEAEATTMEVSDDLRRQGVLALLGIRLATRHALKGVMYVGFDQSRDFTARERRRLEFLSERLTVHLDNAKLYADLLSKVETLQEERELRERFVSVLAHDLRGPLSAAKVAAQLLLRRPEVMEERRDLARRIDQNIERTDRMVRDLLDANRIRAGERLSLQFVPCDLVVLAREVVEELSTVHGERFLLIAEGPVEGFWSEDELRRALWNLTSNAVKYGAMDAPVTLTVTRTASVARVSVHNEGRPISQADQESLFKPFSRTLAAQQGLAKGWGLGLTLVWGCAQAHGGRVSVESEEGAGTTFTLELPLDSRTVAAEGT</sequence>
<dbReference type="PRINTS" id="PR00344">
    <property type="entry name" value="BCTRLSENSOR"/>
</dbReference>
<evidence type="ECO:0000256" key="1">
    <source>
        <dbReference type="ARBA" id="ARBA00000085"/>
    </source>
</evidence>
<evidence type="ECO:0000256" key="6">
    <source>
        <dbReference type="ARBA" id="ARBA00022777"/>
    </source>
</evidence>
<dbReference type="PANTHER" id="PTHR42878:SF7">
    <property type="entry name" value="SENSOR HISTIDINE KINASE GLRK"/>
    <property type="match status" value="1"/>
</dbReference>
<dbReference type="CDD" id="cd00082">
    <property type="entry name" value="HisKA"/>
    <property type="match status" value="1"/>
</dbReference>
<evidence type="ECO:0000256" key="7">
    <source>
        <dbReference type="ARBA" id="ARBA00022840"/>
    </source>
</evidence>
<comment type="catalytic activity">
    <reaction evidence="1">
        <text>ATP + protein L-histidine = ADP + protein N-phospho-L-histidine.</text>
        <dbReference type="EC" id="2.7.13.3"/>
    </reaction>
</comment>
<dbReference type="Gene3D" id="3.30.565.10">
    <property type="entry name" value="Histidine kinase-like ATPase, C-terminal domain"/>
    <property type="match status" value="1"/>
</dbReference>
<keyword evidence="8" id="KW-0902">Two-component regulatory system</keyword>
<dbReference type="AlphaFoldDB" id="A0A511TAK0"/>
<evidence type="ECO:0000313" key="11">
    <source>
        <dbReference type="EMBL" id="SEU39437.1"/>
    </source>
</evidence>
<dbReference type="CDD" id="cd00075">
    <property type="entry name" value="HATPase"/>
    <property type="match status" value="1"/>
</dbReference>
<dbReference type="EMBL" id="FOIB01000014">
    <property type="protein sequence ID" value="SEU39437.1"/>
    <property type="molecule type" value="Genomic_DNA"/>
</dbReference>
<keyword evidence="7" id="KW-0067">ATP-binding</keyword>
<comment type="caution">
    <text evidence="10">The sequence shown here is derived from an EMBL/GenBank/DDBJ whole genome shotgun (WGS) entry which is preliminary data.</text>
</comment>
<proteinExistence type="predicted"/>
<evidence type="ECO:0000256" key="4">
    <source>
        <dbReference type="ARBA" id="ARBA00022679"/>
    </source>
</evidence>
<dbReference type="InterPro" id="IPR036097">
    <property type="entry name" value="HisK_dim/P_sf"/>
</dbReference>
<feature type="domain" description="Histidine kinase" evidence="9">
    <location>
        <begin position="320"/>
        <end position="534"/>
    </location>
</feature>
<dbReference type="GO" id="GO:0005524">
    <property type="term" value="F:ATP binding"/>
    <property type="evidence" value="ECO:0007669"/>
    <property type="project" value="UniProtKB-KW"/>
</dbReference>
<dbReference type="RefSeq" id="WP_074958696.1">
    <property type="nucleotide sequence ID" value="NZ_BJXR01000045.1"/>
</dbReference>
<dbReference type="InterPro" id="IPR003661">
    <property type="entry name" value="HisK_dim/P_dom"/>
</dbReference>
<keyword evidence="6" id="KW-0418">Kinase</keyword>
<dbReference type="EMBL" id="BJXR01000045">
    <property type="protein sequence ID" value="GEN11209.1"/>
    <property type="molecule type" value="Genomic_DNA"/>
</dbReference>
<evidence type="ECO:0000313" key="10">
    <source>
        <dbReference type="EMBL" id="GEN11209.1"/>
    </source>
</evidence>
<dbReference type="STRING" id="1334629.MFUL124B02_42720"/>
<dbReference type="InterPro" id="IPR036890">
    <property type="entry name" value="HATPase_C_sf"/>
</dbReference>
<keyword evidence="4" id="KW-0808">Transferase</keyword>
<reference evidence="10 13" key="2">
    <citation type="submission" date="2019-07" db="EMBL/GenBank/DDBJ databases">
        <title>Whole genome shotgun sequence of Myxococcus fulvus NBRC 100333.</title>
        <authorList>
            <person name="Hosoyama A."/>
            <person name="Uohara A."/>
            <person name="Ohji S."/>
            <person name="Ichikawa N."/>
        </authorList>
    </citation>
    <scope>NUCLEOTIDE SEQUENCE [LARGE SCALE GENOMIC DNA]</scope>
    <source>
        <strain evidence="10 13">NBRC 100333</strain>
    </source>
</reference>
<dbReference type="Pfam" id="PF00512">
    <property type="entry name" value="HisKA"/>
    <property type="match status" value="1"/>
</dbReference>
<evidence type="ECO:0000313" key="12">
    <source>
        <dbReference type="Proteomes" id="UP000183760"/>
    </source>
</evidence>
<dbReference type="GO" id="GO:0030295">
    <property type="term" value="F:protein kinase activator activity"/>
    <property type="evidence" value="ECO:0007669"/>
    <property type="project" value="TreeGrafter"/>
</dbReference>
<dbReference type="Gene3D" id="3.30.450.40">
    <property type="match status" value="1"/>
</dbReference>
<keyword evidence="5" id="KW-0547">Nucleotide-binding</keyword>
<dbReference type="Pfam" id="PF02518">
    <property type="entry name" value="HATPase_c"/>
    <property type="match status" value="1"/>
</dbReference>
<accession>A0A511TAK0</accession>
<gene>
    <name evidence="10" type="ORF">MFU01_62460</name>
    <name evidence="11" type="ORF">SAMN05443572_11459</name>
</gene>
<dbReference type="GO" id="GO:0000156">
    <property type="term" value="F:phosphorelay response regulator activity"/>
    <property type="evidence" value="ECO:0007669"/>
    <property type="project" value="TreeGrafter"/>
</dbReference>
<evidence type="ECO:0000256" key="2">
    <source>
        <dbReference type="ARBA" id="ARBA00012438"/>
    </source>
</evidence>
<dbReference type="GO" id="GO:0000155">
    <property type="term" value="F:phosphorelay sensor kinase activity"/>
    <property type="evidence" value="ECO:0007669"/>
    <property type="project" value="InterPro"/>
</dbReference>
<keyword evidence="12" id="KW-1185">Reference proteome</keyword>
<evidence type="ECO:0000256" key="8">
    <source>
        <dbReference type="ARBA" id="ARBA00023012"/>
    </source>
</evidence>
<reference evidence="11 12" key="1">
    <citation type="submission" date="2016-10" db="EMBL/GenBank/DDBJ databases">
        <authorList>
            <person name="Varghese N."/>
            <person name="Submissions S."/>
        </authorList>
    </citation>
    <scope>NUCLEOTIDE SEQUENCE [LARGE SCALE GENOMIC DNA]</scope>
    <source>
        <strain evidence="11 12">DSM 16525</strain>
    </source>
</reference>
<dbReference type="SMART" id="SM00387">
    <property type="entry name" value="HATPase_c"/>
    <property type="match status" value="1"/>
</dbReference>
<protein>
    <recommendedName>
        <fullName evidence="2">histidine kinase</fullName>
        <ecNumber evidence="2">2.7.13.3</ecNumber>
    </recommendedName>
</protein>
<evidence type="ECO:0000259" key="9">
    <source>
        <dbReference type="PROSITE" id="PS50109"/>
    </source>
</evidence>
<dbReference type="Proteomes" id="UP000183760">
    <property type="component" value="Unassembled WGS sequence"/>
</dbReference>
<dbReference type="SUPFAM" id="SSF55874">
    <property type="entry name" value="ATPase domain of HSP90 chaperone/DNA topoisomerase II/histidine kinase"/>
    <property type="match status" value="1"/>
</dbReference>
<dbReference type="InterPro" id="IPR003594">
    <property type="entry name" value="HATPase_dom"/>
</dbReference>
<dbReference type="InterPro" id="IPR029016">
    <property type="entry name" value="GAF-like_dom_sf"/>
</dbReference>
<evidence type="ECO:0000256" key="5">
    <source>
        <dbReference type="ARBA" id="ARBA00022741"/>
    </source>
</evidence>
<dbReference type="InterPro" id="IPR005467">
    <property type="entry name" value="His_kinase_dom"/>
</dbReference>
<dbReference type="SUPFAM" id="SSF47384">
    <property type="entry name" value="Homodimeric domain of signal transducing histidine kinase"/>
    <property type="match status" value="1"/>
</dbReference>
<dbReference type="Gene3D" id="1.10.287.130">
    <property type="match status" value="1"/>
</dbReference>
<dbReference type="Proteomes" id="UP000321514">
    <property type="component" value="Unassembled WGS sequence"/>
</dbReference>
<dbReference type="PROSITE" id="PS50109">
    <property type="entry name" value="HIS_KIN"/>
    <property type="match status" value="1"/>
</dbReference>